<gene>
    <name evidence="1" type="ORF">LTRI10_LOCUS12071</name>
</gene>
<dbReference type="Proteomes" id="UP001497516">
    <property type="component" value="Chromosome 2"/>
</dbReference>
<dbReference type="EMBL" id="OZ034815">
    <property type="protein sequence ID" value="CAL1369487.1"/>
    <property type="molecule type" value="Genomic_DNA"/>
</dbReference>
<keyword evidence="2" id="KW-1185">Reference proteome</keyword>
<name>A0AAV2D9P9_9ROSI</name>
<dbReference type="AlphaFoldDB" id="A0AAV2D9P9"/>
<evidence type="ECO:0000313" key="2">
    <source>
        <dbReference type="Proteomes" id="UP001497516"/>
    </source>
</evidence>
<reference evidence="1 2" key="1">
    <citation type="submission" date="2024-04" db="EMBL/GenBank/DDBJ databases">
        <authorList>
            <person name="Fracassetti M."/>
        </authorList>
    </citation>
    <scope>NUCLEOTIDE SEQUENCE [LARGE SCALE GENOMIC DNA]</scope>
</reference>
<proteinExistence type="predicted"/>
<evidence type="ECO:0008006" key="3">
    <source>
        <dbReference type="Google" id="ProtNLM"/>
    </source>
</evidence>
<organism evidence="1 2">
    <name type="scientific">Linum trigynum</name>
    <dbReference type="NCBI Taxonomy" id="586398"/>
    <lineage>
        <taxon>Eukaryota</taxon>
        <taxon>Viridiplantae</taxon>
        <taxon>Streptophyta</taxon>
        <taxon>Embryophyta</taxon>
        <taxon>Tracheophyta</taxon>
        <taxon>Spermatophyta</taxon>
        <taxon>Magnoliopsida</taxon>
        <taxon>eudicotyledons</taxon>
        <taxon>Gunneridae</taxon>
        <taxon>Pentapetalae</taxon>
        <taxon>rosids</taxon>
        <taxon>fabids</taxon>
        <taxon>Malpighiales</taxon>
        <taxon>Linaceae</taxon>
        <taxon>Linum</taxon>
    </lineage>
</organism>
<protein>
    <recommendedName>
        <fullName evidence="3">Secreted protein</fullName>
    </recommendedName>
</protein>
<evidence type="ECO:0000313" key="1">
    <source>
        <dbReference type="EMBL" id="CAL1369487.1"/>
    </source>
</evidence>
<accession>A0AAV2D9P9</accession>
<sequence length="69" mass="7467">MKLGPVLFCVLDPPLLSTVPRHHAQLLLKGRLQTLQIVGTFRCRIPKLGSPVGQQLLEPGGVLCNTLLA</sequence>